<dbReference type="Proteomes" id="UP001558652">
    <property type="component" value="Unassembled WGS sequence"/>
</dbReference>
<keyword evidence="2" id="KW-1185">Reference proteome</keyword>
<proteinExistence type="predicted"/>
<evidence type="ECO:0000313" key="1">
    <source>
        <dbReference type="EMBL" id="KAL1140010.1"/>
    </source>
</evidence>
<sequence length="157" mass="17907">MHHPLNDSHSPALPAHTSDNTALPTPNWALPSPGQDSHTEYPKFGLLPKLRICDNNNIQYDTGTNMVICETNDLNTGLLLEVWNKGMIWDRALGYHWLPLPTVHYSNESFAVWPPPFFFFFFFSPPFHPGNFHLGKQRILGLETFSNHGQVKEAVRK</sequence>
<dbReference type="InterPro" id="IPR035892">
    <property type="entry name" value="C2_domain_sf"/>
</dbReference>
<protein>
    <submittedName>
        <fullName evidence="1">Uncharacterized protein</fullName>
    </submittedName>
</protein>
<comment type="caution">
    <text evidence="1">The sequence shown here is derived from an EMBL/GenBank/DDBJ whole genome shotgun (WGS) entry which is preliminary data.</text>
</comment>
<dbReference type="EMBL" id="JBFDAA010000002">
    <property type="protein sequence ID" value="KAL1140010.1"/>
    <property type="molecule type" value="Genomic_DNA"/>
</dbReference>
<gene>
    <name evidence="1" type="ORF">AAG570_006987</name>
</gene>
<organism evidence="1 2">
    <name type="scientific">Ranatra chinensis</name>
    <dbReference type="NCBI Taxonomy" id="642074"/>
    <lineage>
        <taxon>Eukaryota</taxon>
        <taxon>Metazoa</taxon>
        <taxon>Ecdysozoa</taxon>
        <taxon>Arthropoda</taxon>
        <taxon>Hexapoda</taxon>
        <taxon>Insecta</taxon>
        <taxon>Pterygota</taxon>
        <taxon>Neoptera</taxon>
        <taxon>Paraneoptera</taxon>
        <taxon>Hemiptera</taxon>
        <taxon>Heteroptera</taxon>
        <taxon>Panheteroptera</taxon>
        <taxon>Nepomorpha</taxon>
        <taxon>Nepidae</taxon>
        <taxon>Ranatrinae</taxon>
        <taxon>Ranatra</taxon>
    </lineage>
</organism>
<name>A0ABD0YVM2_9HEMI</name>
<reference evidence="1 2" key="1">
    <citation type="submission" date="2024-07" db="EMBL/GenBank/DDBJ databases">
        <title>Chromosome-level genome assembly of the water stick insect Ranatra chinensis (Heteroptera: Nepidae).</title>
        <authorList>
            <person name="Liu X."/>
        </authorList>
    </citation>
    <scope>NUCLEOTIDE SEQUENCE [LARGE SCALE GENOMIC DNA]</scope>
    <source>
        <strain evidence="1">Cailab_2021Rc</strain>
        <tissue evidence="1">Muscle</tissue>
    </source>
</reference>
<dbReference type="Gene3D" id="2.60.40.150">
    <property type="entry name" value="C2 domain"/>
    <property type="match status" value="1"/>
</dbReference>
<accession>A0ABD0YVM2</accession>
<evidence type="ECO:0000313" key="2">
    <source>
        <dbReference type="Proteomes" id="UP001558652"/>
    </source>
</evidence>
<dbReference type="SUPFAM" id="SSF49562">
    <property type="entry name" value="C2 domain (Calcium/lipid-binding domain, CaLB)"/>
    <property type="match status" value="1"/>
</dbReference>
<dbReference type="AlphaFoldDB" id="A0ABD0YVM2"/>